<evidence type="ECO:0000256" key="1">
    <source>
        <dbReference type="ARBA" id="ARBA00022468"/>
    </source>
</evidence>
<reference evidence="3" key="1">
    <citation type="submission" date="2021-03" db="EMBL/GenBank/DDBJ databases">
        <authorList>
            <person name="Tran Van P."/>
        </authorList>
    </citation>
    <scope>NUCLEOTIDE SEQUENCE</scope>
</reference>
<feature type="domain" description="Rap-GAP" evidence="2">
    <location>
        <begin position="1"/>
        <end position="113"/>
    </location>
</feature>
<dbReference type="PANTHER" id="PTHR21344:SF1">
    <property type="entry name" value="RAL GTPASE-ACTIVATING PROTEIN SUBUNIT BETA"/>
    <property type="match status" value="1"/>
</dbReference>
<evidence type="ECO:0000259" key="2">
    <source>
        <dbReference type="PROSITE" id="PS50085"/>
    </source>
</evidence>
<dbReference type="SUPFAM" id="SSF111347">
    <property type="entry name" value="Rap/Ran-GAP"/>
    <property type="match status" value="1"/>
</dbReference>
<dbReference type="PANTHER" id="PTHR21344">
    <property type="entry name" value="RAL GTPASE-ACTIVATING PROTEIN SUBUNIT BETA"/>
    <property type="match status" value="1"/>
</dbReference>
<proteinExistence type="predicted"/>
<name>A0ABN7P9C4_TIMPD</name>
<accession>A0ABN7P9C4</accession>
<dbReference type="InterPro" id="IPR000331">
    <property type="entry name" value="Rap/Ran_GAP_dom"/>
</dbReference>
<dbReference type="InterPro" id="IPR035974">
    <property type="entry name" value="Rap/Ran-GAP_sf"/>
</dbReference>
<dbReference type="EMBL" id="CAJPIN010034073">
    <property type="protein sequence ID" value="CAG2064438.1"/>
    <property type="molecule type" value="Genomic_DNA"/>
</dbReference>
<comment type="caution">
    <text evidence="3">The sequence shown here is derived from an EMBL/GenBank/DDBJ whole genome shotgun (WGS) entry which is preliminary data.</text>
</comment>
<sequence>MSPRSCDTVHVFYVRAGQRTPEEILANVMNEQTVHPHFLEFLLSLGWPVSVFQHPGWTGHLSSSWRVTQPPQGCMLQVTFSSLLASTNLGLIDLCLAIGNTFHPDNKLLETLS</sequence>
<protein>
    <recommendedName>
        <fullName evidence="2">Rap-GAP domain-containing protein</fullName>
    </recommendedName>
</protein>
<dbReference type="InterPro" id="IPR039930">
    <property type="entry name" value="RALGAPB"/>
</dbReference>
<dbReference type="Proteomes" id="UP001153148">
    <property type="component" value="Unassembled WGS sequence"/>
</dbReference>
<evidence type="ECO:0000313" key="4">
    <source>
        <dbReference type="Proteomes" id="UP001153148"/>
    </source>
</evidence>
<dbReference type="PROSITE" id="PS50085">
    <property type="entry name" value="RAPGAP"/>
    <property type="match status" value="1"/>
</dbReference>
<evidence type="ECO:0000313" key="3">
    <source>
        <dbReference type="EMBL" id="CAG2064438.1"/>
    </source>
</evidence>
<keyword evidence="1" id="KW-0343">GTPase activation</keyword>
<organism evidence="3 4">
    <name type="scientific">Timema podura</name>
    <name type="common">Walking stick</name>
    <dbReference type="NCBI Taxonomy" id="61482"/>
    <lineage>
        <taxon>Eukaryota</taxon>
        <taxon>Metazoa</taxon>
        <taxon>Ecdysozoa</taxon>
        <taxon>Arthropoda</taxon>
        <taxon>Hexapoda</taxon>
        <taxon>Insecta</taxon>
        <taxon>Pterygota</taxon>
        <taxon>Neoptera</taxon>
        <taxon>Polyneoptera</taxon>
        <taxon>Phasmatodea</taxon>
        <taxon>Timematodea</taxon>
        <taxon>Timematoidea</taxon>
        <taxon>Timematidae</taxon>
        <taxon>Timema</taxon>
    </lineage>
</organism>
<dbReference type="Gene3D" id="3.40.50.11210">
    <property type="entry name" value="Rap/Ran-GAP"/>
    <property type="match status" value="1"/>
</dbReference>
<keyword evidence="4" id="KW-1185">Reference proteome</keyword>
<gene>
    <name evidence="3" type="ORF">TPAB3V08_LOCUS11384</name>
</gene>